<sequence length="369" mass="39355">MLIVLGLYFGIVWLVFSKFHLLPWNGFWKTLVYGVAAVIALVVIGALNHTTPTGPVSVQGVSTNIAPNVAGTVTEVVVEANQEVAKGETLFRIDNEVFKAEVSRLEAVLETAKSSADQLVSDLSAAEAEIESLTAQLTFGIQRRDDIIRLEERGASTTFQLQEAVSTIDQLTANIRAAEARKTSLERRIAAKIDGRDAGVVEAEQTLAQALWDLEQTVVKAPGNGVVTAVSLRPGNRATPLQGAITFVKPGDYAVIATLPQSSRANVSVGDEIRLAFRTEPGEEITGRISGFPVGTVEGTVDLRSGLPSLRELAGISSYIVLVELPADADSKSLQFGTSGTALVKTDKAGAIGVLAEILFWITKKLNYL</sequence>
<evidence type="ECO:0000256" key="1">
    <source>
        <dbReference type="ARBA" id="ARBA00004196"/>
    </source>
</evidence>
<accession>A0A0N7LQX1</accession>
<keyword evidence="2 3" id="KW-0175">Coiled coil</keyword>
<evidence type="ECO:0000313" key="6">
    <source>
        <dbReference type="EMBL" id="CUH49204.1"/>
    </source>
</evidence>
<reference evidence="6 7" key="1">
    <citation type="submission" date="2015-09" db="EMBL/GenBank/DDBJ databases">
        <authorList>
            <consortium name="Swine Surveillance"/>
        </authorList>
    </citation>
    <scope>NUCLEOTIDE SEQUENCE [LARGE SCALE GENOMIC DNA]</scope>
    <source>
        <strain evidence="6 7">CECT 4292</strain>
    </source>
</reference>
<feature type="transmembrane region" description="Helical" evidence="4">
    <location>
        <begin position="27"/>
        <end position="47"/>
    </location>
</feature>
<keyword evidence="4" id="KW-1133">Transmembrane helix</keyword>
<dbReference type="Pfam" id="PF25917">
    <property type="entry name" value="BSH_RND"/>
    <property type="match status" value="1"/>
</dbReference>
<dbReference type="GeneID" id="55494554"/>
<dbReference type="Gene3D" id="2.40.30.170">
    <property type="match status" value="1"/>
</dbReference>
<dbReference type="STRING" id="81569.RUM4293_03402"/>
<dbReference type="InterPro" id="IPR050465">
    <property type="entry name" value="UPF0194_transport"/>
</dbReference>
<dbReference type="SUPFAM" id="SSF111369">
    <property type="entry name" value="HlyD-like secretion proteins"/>
    <property type="match status" value="1"/>
</dbReference>
<dbReference type="OrthoDB" id="9811754at2"/>
<feature type="coiled-coil region" evidence="3">
    <location>
        <begin position="161"/>
        <end position="188"/>
    </location>
</feature>
<evidence type="ECO:0000256" key="2">
    <source>
        <dbReference type="ARBA" id="ARBA00023054"/>
    </source>
</evidence>
<feature type="coiled-coil region" evidence="3">
    <location>
        <begin position="109"/>
        <end position="136"/>
    </location>
</feature>
<evidence type="ECO:0000256" key="4">
    <source>
        <dbReference type="SAM" id="Phobius"/>
    </source>
</evidence>
<name>A0A0N7LQX1_9RHOB</name>
<proteinExistence type="predicted"/>
<dbReference type="Proteomes" id="UP000050783">
    <property type="component" value="Unassembled WGS sequence"/>
</dbReference>
<dbReference type="EMBL" id="CYPU01000066">
    <property type="protein sequence ID" value="CUH49204.1"/>
    <property type="molecule type" value="Genomic_DNA"/>
</dbReference>
<dbReference type="Gene3D" id="2.40.50.100">
    <property type="match status" value="1"/>
</dbReference>
<dbReference type="PANTHER" id="PTHR32347:SF23">
    <property type="entry name" value="BLL5650 PROTEIN"/>
    <property type="match status" value="1"/>
</dbReference>
<evidence type="ECO:0000256" key="3">
    <source>
        <dbReference type="SAM" id="Coils"/>
    </source>
</evidence>
<gene>
    <name evidence="6" type="primary">yibH_4</name>
    <name evidence="6" type="ORF">RUA4292_03399</name>
</gene>
<dbReference type="AlphaFoldDB" id="A0A0N7LQX1"/>
<keyword evidence="4" id="KW-0472">Membrane</keyword>
<feature type="domain" description="Multidrug resistance protein MdtA-like barrel-sandwich hybrid" evidence="5">
    <location>
        <begin position="64"/>
        <end position="239"/>
    </location>
</feature>
<evidence type="ECO:0000313" key="7">
    <source>
        <dbReference type="Proteomes" id="UP000050783"/>
    </source>
</evidence>
<protein>
    <submittedName>
        <fullName evidence="6">Inner membrane protein YibH</fullName>
    </submittedName>
</protein>
<dbReference type="Gene3D" id="1.10.287.470">
    <property type="entry name" value="Helix hairpin bin"/>
    <property type="match status" value="1"/>
</dbReference>
<dbReference type="GO" id="GO:0030313">
    <property type="term" value="C:cell envelope"/>
    <property type="evidence" value="ECO:0007669"/>
    <property type="project" value="UniProtKB-SubCell"/>
</dbReference>
<organism evidence="6 7">
    <name type="scientific">Ruegeria atlantica</name>
    <dbReference type="NCBI Taxonomy" id="81569"/>
    <lineage>
        <taxon>Bacteria</taxon>
        <taxon>Pseudomonadati</taxon>
        <taxon>Pseudomonadota</taxon>
        <taxon>Alphaproteobacteria</taxon>
        <taxon>Rhodobacterales</taxon>
        <taxon>Roseobacteraceae</taxon>
        <taxon>Ruegeria</taxon>
    </lineage>
</organism>
<dbReference type="InterPro" id="IPR058625">
    <property type="entry name" value="MdtA-like_BSH"/>
</dbReference>
<dbReference type="RefSeq" id="WP_058278658.1">
    <property type="nucleotide sequence ID" value="NZ_CYPU01000066.1"/>
</dbReference>
<evidence type="ECO:0000259" key="5">
    <source>
        <dbReference type="Pfam" id="PF25917"/>
    </source>
</evidence>
<keyword evidence="4" id="KW-0812">Transmembrane</keyword>
<comment type="subcellular location">
    <subcellularLocation>
        <location evidence="1">Cell envelope</location>
    </subcellularLocation>
</comment>
<dbReference type="PANTHER" id="PTHR32347">
    <property type="entry name" value="EFFLUX SYSTEM COMPONENT YKNX-RELATED"/>
    <property type="match status" value="1"/>
</dbReference>